<dbReference type="PROSITE" id="PS50088">
    <property type="entry name" value="ANK_REPEAT"/>
    <property type="match status" value="8"/>
</dbReference>
<organism evidence="4 5">
    <name type="scientific">Elysia crispata</name>
    <name type="common">lettuce slug</name>
    <dbReference type="NCBI Taxonomy" id="231223"/>
    <lineage>
        <taxon>Eukaryota</taxon>
        <taxon>Metazoa</taxon>
        <taxon>Spiralia</taxon>
        <taxon>Lophotrochozoa</taxon>
        <taxon>Mollusca</taxon>
        <taxon>Gastropoda</taxon>
        <taxon>Heterobranchia</taxon>
        <taxon>Euthyneura</taxon>
        <taxon>Panpulmonata</taxon>
        <taxon>Sacoglossa</taxon>
        <taxon>Placobranchoidea</taxon>
        <taxon>Plakobranchidae</taxon>
        <taxon>Elysia</taxon>
    </lineage>
</organism>
<dbReference type="InterPro" id="IPR036770">
    <property type="entry name" value="Ankyrin_rpt-contain_sf"/>
</dbReference>
<dbReference type="GO" id="GO:0097422">
    <property type="term" value="C:tubular endosome"/>
    <property type="evidence" value="ECO:0007669"/>
    <property type="project" value="TreeGrafter"/>
</dbReference>
<dbReference type="PROSITE" id="PS51205">
    <property type="entry name" value="VPS9"/>
    <property type="match status" value="1"/>
</dbReference>
<dbReference type="PRINTS" id="PR01415">
    <property type="entry name" value="ANKYRIN"/>
</dbReference>
<dbReference type="InterPro" id="IPR003123">
    <property type="entry name" value="VPS9"/>
</dbReference>
<protein>
    <recommendedName>
        <fullName evidence="3">VPS9 domain-containing protein</fullName>
    </recommendedName>
</protein>
<dbReference type="SMART" id="SM00167">
    <property type="entry name" value="VPS9"/>
    <property type="match status" value="1"/>
</dbReference>
<keyword evidence="1" id="KW-0040">ANK repeat</keyword>
<feature type="repeat" description="ANK" evidence="1">
    <location>
        <begin position="834"/>
        <end position="866"/>
    </location>
</feature>
<dbReference type="GO" id="GO:0000149">
    <property type="term" value="F:SNARE binding"/>
    <property type="evidence" value="ECO:0007669"/>
    <property type="project" value="TreeGrafter"/>
</dbReference>
<reference evidence="4" key="1">
    <citation type="journal article" date="2023" name="G3 (Bethesda)">
        <title>A reference genome for the long-term kleptoplast-retaining sea slug Elysia crispata morphotype clarki.</title>
        <authorList>
            <person name="Eastman K.E."/>
            <person name="Pendleton A.L."/>
            <person name="Shaikh M.A."/>
            <person name="Suttiyut T."/>
            <person name="Ogas R."/>
            <person name="Tomko P."/>
            <person name="Gavelis G."/>
            <person name="Widhalm J.R."/>
            <person name="Wisecaver J.H."/>
        </authorList>
    </citation>
    <scope>NUCLEOTIDE SEQUENCE</scope>
    <source>
        <strain evidence="4">ECLA1</strain>
    </source>
</reference>
<feature type="repeat" description="ANK" evidence="1">
    <location>
        <begin position="867"/>
        <end position="899"/>
    </location>
</feature>
<keyword evidence="5" id="KW-1185">Reference proteome</keyword>
<accession>A0AAE0Z7L4</accession>
<dbReference type="InterPro" id="IPR051248">
    <property type="entry name" value="UPF0507/Ank_repeat_27"/>
</dbReference>
<feature type="region of interest" description="Disordered" evidence="2">
    <location>
        <begin position="1231"/>
        <end position="1262"/>
    </location>
</feature>
<dbReference type="GO" id="GO:0045022">
    <property type="term" value="P:early endosome to late endosome transport"/>
    <property type="evidence" value="ECO:0007669"/>
    <property type="project" value="TreeGrafter"/>
</dbReference>
<dbReference type="Pfam" id="PF02204">
    <property type="entry name" value="VPS9"/>
    <property type="match status" value="1"/>
</dbReference>
<feature type="region of interest" description="Disordered" evidence="2">
    <location>
        <begin position="1142"/>
        <end position="1205"/>
    </location>
</feature>
<feature type="compositionally biased region" description="Low complexity" evidence="2">
    <location>
        <begin position="1181"/>
        <end position="1192"/>
    </location>
</feature>
<dbReference type="InterPro" id="IPR037191">
    <property type="entry name" value="VPS9_dom_sf"/>
</dbReference>
<dbReference type="GO" id="GO:0005886">
    <property type="term" value="C:plasma membrane"/>
    <property type="evidence" value="ECO:0007669"/>
    <property type="project" value="TreeGrafter"/>
</dbReference>
<dbReference type="Pfam" id="PF00023">
    <property type="entry name" value="Ank"/>
    <property type="match status" value="2"/>
</dbReference>
<dbReference type="SUPFAM" id="SSF109993">
    <property type="entry name" value="VPS9 domain"/>
    <property type="match status" value="1"/>
</dbReference>
<proteinExistence type="predicted"/>
<dbReference type="GO" id="GO:0030133">
    <property type="term" value="C:transport vesicle"/>
    <property type="evidence" value="ECO:0007669"/>
    <property type="project" value="TreeGrafter"/>
</dbReference>
<feature type="region of interest" description="Disordered" evidence="2">
    <location>
        <begin position="1294"/>
        <end position="1314"/>
    </location>
</feature>
<dbReference type="EMBL" id="JAWDGP010004466">
    <property type="protein sequence ID" value="KAK3764195.1"/>
    <property type="molecule type" value="Genomic_DNA"/>
</dbReference>
<gene>
    <name evidence="4" type="ORF">RRG08_044122</name>
</gene>
<evidence type="ECO:0000256" key="1">
    <source>
        <dbReference type="PROSITE-ProRule" id="PRU00023"/>
    </source>
</evidence>
<evidence type="ECO:0000259" key="3">
    <source>
        <dbReference type="PROSITE" id="PS51205"/>
    </source>
</evidence>
<dbReference type="SUPFAM" id="SSF48403">
    <property type="entry name" value="Ankyrin repeat"/>
    <property type="match status" value="2"/>
</dbReference>
<feature type="repeat" description="ANK" evidence="1">
    <location>
        <begin position="599"/>
        <end position="631"/>
    </location>
</feature>
<dbReference type="Proteomes" id="UP001283361">
    <property type="component" value="Unassembled WGS sequence"/>
</dbReference>
<dbReference type="InterPro" id="IPR002110">
    <property type="entry name" value="Ankyrin_rpt"/>
</dbReference>
<feature type="repeat" description="ANK" evidence="1">
    <location>
        <begin position="561"/>
        <end position="593"/>
    </location>
</feature>
<evidence type="ECO:0000313" key="4">
    <source>
        <dbReference type="EMBL" id="KAK3764195.1"/>
    </source>
</evidence>
<dbReference type="PROSITE" id="PS50297">
    <property type="entry name" value="ANK_REP_REGION"/>
    <property type="match status" value="8"/>
</dbReference>
<feature type="compositionally biased region" description="Polar residues" evidence="2">
    <location>
        <begin position="1162"/>
        <end position="1180"/>
    </location>
</feature>
<dbReference type="FunFam" id="1.20.1050.80:FF:000013">
    <property type="entry name" value="Ankyrin repeat domain 27 (VPS9 domain)"/>
    <property type="match status" value="1"/>
</dbReference>
<comment type="caution">
    <text evidence="4">The sequence shown here is derived from an EMBL/GenBank/DDBJ whole genome shotgun (WGS) entry which is preliminary data.</text>
</comment>
<feature type="compositionally biased region" description="Polar residues" evidence="2">
    <location>
        <begin position="1231"/>
        <end position="1243"/>
    </location>
</feature>
<dbReference type="GO" id="GO:0005085">
    <property type="term" value="F:guanyl-nucleotide exchange factor activity"/>
    <property type="evidence" value="ECO:0007669"/>
    <property type="project" value="TreeGrafter"/>
</dbReference>
<dbReference type="CDD" id="cd22886">
    <property type="entry name" value="ANKRD27_zf2"/>
    <property type="match status" value="1"/>
</dbReference>
<dbReference type="Gene3D" id="1.20.1050.80">
    <property type="entry name" value="VPS9 domain"/>
    <property type="match status" value="1"/>
</dbReference>
<feature type="compositionally biased region" description="Polar residues" evidence="2">
    <location>
        <begin position="1146"/>
        <end position="1155"/>
    </location>
</feature>
<feature type="domain" description="VPS9" evidence="3">
    <location>
        <begin position="254"/>
        <end position="399"/>
    </location>
</feature>
<feature type="repeat" description="ANK" evidence="1">
    <location>
        <begin position="528"/>
        <end position="560"/>
    </location>
</feature>
<evidence type="ECO:0000313" key="5">
    <source>
        <dbReference type="Proteomes" id="UP001283361"/>
    </source>
</evidence>
<feature type="repeat" description="ANK" evidence="1">
    <location>
        <begin position="801"/>
        <end position="833"/>
    </location>
</feature>
<dbReference type="PANTHER" id="PTHR24170">
    <property type="entry name" value="ANKYRIN REPEAT DOMAIN-CONTAINING PROTEIN 27"/>
    <property type="match status" value="1"/>
</dbReference>
<feature type="repeat" description="ANK" evidence="1">
    <location>
        <begin position="495"/>
        <end position="527"/>
    </location>
</feature>
<name>A0AAE0Z7L4_9GAST</name>
<dbReference type="SMART" id="SM00248">
    <property type="entry name" value="ANK"/>
    <property type="match status" value="8"/>
</dbReference>
<dbReference type="GO" id="GO:0048812">
    <property type="term" value="P:neuron projection morphogenesis"/>
    <property type="evidence" value="ECO:0007669"/>
    <property type="project" value="TreeGrafter"/>
</dbReference>
<dbReference type="CDD" id="cd22885">
    <property type="entry name" value="ANKRD27_zf1"/>
    <property type="match status" value="1"/>
</dbReference>
<dbReference type="Pfam" id="PF12796">
    <property type="entry name" value="Ank_2"/>
    <property type="match status" value="2"/>
</dbReference>
<dbReference type="Gene3D" id="1.25.40.20">
    <property type="entry name" value="Ankyrin repeat-containing domain"/>
    <property type="match status" value="4"/>
</dbReference>
<feature type="repeat" description="ANK" evidence="1">
    <location>
        <begin position="900"/>
        <end position="932"/>
    </location>
</feature>
<dbReference type="GO" id="GO:0043005">
    <property type="term" value="C:neuron projection"/>
    <property type="evidence" value="ECO:0007669"/>
    <property type="project" value="TreeGrafter"/>
</dbReference>
<feature type="compositionally biased region" description="Polar residues" evidence="2">
    <location>
        <begin position="1253"/>
        <end position="1262"/>
    </location>
</feature>
<dbReference type="PANTHER" id="PTHR24170:SF2">
    <property type="entry name" value="ANKYRIN REPEAT DOMAIN-CONTAINING PROTEIN 27"/>
    <property type="match status" value="1"/>
</dbReference>
<dbReference type="GO" id="GO:0005770">
    <property type="term" value="C:late endosome"/>
    <property type="evidence" value="ECO:0007669"/>
    <property type="project" value="TreeGrafter"/>
</dbReference>
<evidence type="ECO:0000256" key="2">
    <source>
        <dbReference type="SAM" id="MobiDB-lite"/>
    </source>
</evidence>
<dbReference type="GO" id="GO:0005769">
    <property type="term" value="C:early endosome"/>
    <property type="evidence" value="ECO:0007669"/>
    <property type="project" value="TreeGrafter"/>
</dbReference>
<sequence>MASSKYDEDVYENPFFTKIISEHQDHLERAASSKGILCIPKFSVSNHASATELDITDHILLPIKENNNEEDDEGDDDFITISGKTVSVSSAKVSTKYGFGIPKQVSLLFSETFHSDGGETYRVFCISDFLNRNIDIAKNASSTVKHTSPASYQQCMDLLWSRPDRQKVKLSLDKIMESFAASYESLEGETLRSIVDASNSHFTKAMQFLLRDSVVRKSARHNRQYMDNLKIAVETYMMNAVHKDLFRVITATMAGEDADINKITRNLVDLQLSDLGIRKIFSQNMIPAKKELGLLNRYSTPMGRLFCIKRVVAALTKPTREVKKEKRKDSVTMMTTDDLLPILIFLIIKSDIPNWMANLVYMQHFHFAKSSDDDEFGFYLATVEAAIEHIRSGNIKNETMTLKRERWNSIIIQDPTDCVTKALSPLHTCIDDFFKLVQEGDEQRVVQMLDRPNKTTEEVQLKLCHPLCSCDKCEKLLTALRNNSDLVTAYTRDNRGYTALHIAAYYGQGMLIDQLVKHQAIVDATDYLGLTPLHLACQRGYQNVMLLLVHFGADVMAVDNEGNTPLHLSCANGHDDCVKALVFYDANLNTLDINAVNEVGDTPLHQAAKWGYESIVKTLLESGADSTVCNRKKQTAVSLAQNIKVQRLLQLAADGLDLKPLRPQFETESTRSRQGSASGSVLSTLHSPSVSAKLDTALPSFTIQTASLEEASETEKRRHKEKLFKAIIEGDIQLVKFYLGIDGSHSMYDDFEDEDCGLDTMSPKSLADMCHPLCQCDRCCNIQKASRYSKGLVDVNSRTTTGYGPIHMAVLHNHSDILGLLLSLHADTNAQNHKSLTPLHLACCVRNSLTTDMLIKAGARLDVQDMNGDTPLLIAASNGFINGVHMLIQARANLNLANIRGNTALHEALKRDHIDTAACLLKAGADPRIKNSHSQLPVQLTEDTSVLALIRSMVIALEDKAKAKQQSEQSRATLVNKKPKRDAENHVSIRDLFSAFEKADLDSLQNLTSAIKSFNRASTLKKAETRDRSQTILSEMVRKHSIVSFDRGSLKKVKSFDRTDPLYTYSLFQEGCRVYDAQDDPNHLPRELDSLEKLTQPRDDSFNHSRTLSSYEGSGEWTIIFQKQNSPKADFAKDIIPATCCEESQEGSSSDSNLQPEEIPKTNINDAQPSLVNNFGSLSKLTDLQTPQPTTTAFYDNDPPQAQSQTVQSAITISCDNDTQSACSQVLSQTLNDPDSSIQQTHSEVNKSEETDGSYSDTEHTQLQTPKFTANFVKCTISDLTNGVHDTKLPAEMDLSTSSHCDSGFLEGSSSNYP</sequence>